<proteinExistence type="predicted"/>
<feature type="region of interest" description="Disordered" evidence="1">
    <location>
        <begin position="107"/>
        <end position="164"/>
    </location>
</feature>
<protein>
    <submittedName>
        <fullName evidence="2">Uncharacterized protein</fullName>
    </submittedName>
</protein>
<gene>
    <name evidence="2" type="ORF">ET464_00675</name>
</gene>
<dbReference type="KEGG" id="pprt:ET464_00675"/>
<evidence type="ECO:0000256" key="1">
    <source>
        <dbReference type="SAM" id="MobiDB-lite"/>
    </source>
</evidence>
<feature type="compositionally biased region" description="Basic and acidic residues" evidence="1">
    <location>
        <begin position="140"/>
        <end position="149"/>
    </location>
</feature>
<evidence type="ECO:0000313" key="3">
    <source>
        <dbReference type="Proteomes" id="UP000293568"/>
    </source>
</evidence>
<dbReference type="Proteomes" id="UP000293568">
    <property type="component" value="Chromosome"/>
</dbReference>
<keyword evidence="3" id="KW-1185">Reference proteome</keyword>
<evidence type="ECO:0000313" key="2">
    <source>
        <dbReference type="EMBL" id="QAY65121.1"/>
    </source>
</evidence>
<accession>A0A4V0YER4</accession>
<reference evidence="2 3" key="1">
    <citation type="submission" date="2019-01" db="EMBL/GenBank/DDBJ databases">
        <title>Genome sequencing of strain FW100M-2.</title>
        <authorList>
            <person name="Heo J."/>
            <person name="Kim S.-J."/>
            <person name="Kim J.-S."/>
            <person name="Hong S.-B."/>
            <person name="Kwon S.-W."/>
        </authorList>
    </citation>
    <scope>NUCLEOTIDE SEQUENCE [LARGE SCALE GENOMIC DNA]</scope>
    <source>
        <strain evidence="2 3">FW100M-2</strain>
    </source>
</reference>
<organism evidence="2 3">
    <name type="scientific">Paenibacillus protaetiae</name>
    <dbReference type="NCBI Taxonomy" id="2509456"/>
    <lineage>
        <taxon>Bacteria</taxon>
        <taxon>Bacillati</taxon>
        <taxon>Bacillota</taxon>
        <taxon>Bacilli</taxon>
        <taxon>Bacillales</taxon>
        <taxon>Paenibacillaceae</taxon>
        <taxon>Paenibacillus</taxon>
    </lineage>
</organism>
<feature type="region of interest" description="Disordered" evidence="1">
    <location>
        <begin position="61"/>
        <end position="81"/>
    </location>
</feature>
<dbReference type="AlphaFoldDB" id="A0A4V0YER4"/>
<sequence>MKVSPYYAGFPYPSSCLERESHEINNNYIKNKHNQAKHTGFADVVRCALAGLDRRNNQLQRLRDNAGNGRNRQKQHDDNNHPAYRIISLRHQITACKQLDDQKILDNPVRRSKAVSKPFLPSARQLGRSAEHNRKHNIKTHSDRSKQVQEPKNIIHSFSSCRFD</sequence>
<name>A0A4V0YER4_9BACL</name>
<dbReference type="EMBL" id="CP035492">
    <property type="protein sequence ID" value="QAY65121.1"/>
    <property type="molecule type" value="Genomic_DNA"/>
</dbReference>